<evidence type="ECO:0000313" key="5">
    <source>
        <dbReference type="EMBL" id="OOF70377.1"/>
    </source>
</evidence>
<dbReference type="PROSITE" id="PS50935">
    <property type="entry name" value="SSB"/>
    <property type="match status" value="1"/>
</dbReference>
<dbReference type="HAMAP" id="MF_00720">
    <property type="entry name" value="PriB"/>
    <property type="match status" value="1"/>
</dbReference>
<accession>A0ABX3KYV0</accession>
<name>A0ABX3KYV0_9PAST</name>
<dbReference type="InterPro" id="IPR000424">
    <property type="entry name" value="Primosome_PriB/ssb"/>
</dbReference>
<protein>
    <recommendedName>
        <fullName evidence="4">Replication restart protein PriB</fullName>
    </recommendedName>
</protein>
<proteinExistence type="inferred from homology"/>
<comment type="caution">
    <text evidence="5">The sequence shown here is derived from an EMBL/GenBank/DDBJ whole genome shotgun (WGS) entry which is preliminary data.</text>
</comment>
<keyword evidence="6" id="KW-1185">Reference proteome</keyword>
<dbReference type="InterPro" id="IPR023646">
    <property type="entry name" value="Prisomal_replication_PriB"/>
</dbReference>
<dbReference type="Gene3D" id="2.40.50.140">
    <property type="entry name" value="Nucleic acid-binding proteins"/>
    <property type="match status" value="1"/>
</dbReference>
<evidence type="ECO:0000256" key="4">
    <source>
        <dbReference type="HAMAP-Rule" id="MF_00720"/>
    </source>
</evidence>
<dbReference type="RefSeq" id="WP_077462895.1">
    <property type="nucleotide sequence ID" value="NZ_MLAA01000012.1"/>
</dbReference>
<comment type="subunit">
    <text evidence="4">Homodimer. Interacts with PriA and DnaT. Component of the replication restart primosome. Primosome assembly occurs via a 'hand-off' mechanism. PriA binds to replication forks, subsequently PriB then DnaT bind; DnaT then displaces ssDNA to generate the helicase loading substrate.</text>
</comment>
<keyword evidence="3 4" id="KW-0238">DNA-binding</keyword>
<comment type="function">
    <text evidence="4">Involved in the restart of stalled replication forks, which reloads the replicative helicase on sites other than the origin of replication; the PriA-PriB pathway is the major replication restart pathway. During primosome assembly it facilitates complex formation between PriA and DnaT on DNA; stabilizes PriA on DNA. Stimulates the DNA unwinding activity of PriA helicase.</text>
</comment>
<dbReference type="PIRSF" id="PIRSF003135">
    <property type="entry name" value="Primosomal_n"/>
    <property type="match status" value="1"/>
</dbReference>
<keyword evidence="2 4" id="KW-0235">DNA replication</keyword>
<evidence type="ECO:0000256" key="1">
    <source>
        <dbReference type="ARBA" id="ARBA00022515"/>
    </source>
</evidence>
<gene>
    <name evidence="4" type="primary">priB</name>
    <name evidence="5" type="ORF">BKG89_03960</name>
</gene>
<dbReference type="SUPFAM" id="SSF50249">
    <property type="entry name" value="Nucleic acid-binding proteins"/>
    <property type="match status" value="1"/>
</dbReference>
<evidence type="ECO:0000313" key="6">
    <source>
        <dbReference type="Proteomes" id="UP000188820"/>
    </source>
</evidence>
<keyword evidence="1 4" id="KW-0639">Primosome</keyword>
<reference evidence="5 6" key="1">
    <citation type="submission" date="2016-10" db="EMBL/GenBank/DDBJ databases">
        <title>Rodentibacter gen. nov. and new species.</title>
        <authorList>
            <person name="Christensen H."/>
        </authorList>
    </citation>
    <scope>NUCLEOTIDE SEQUENCE [LARGE SCALE GENOMIC DNA]</scope>
    <source>
        <strain evidence="5 6">1998236014</strain>
    </source>
</reference>
<evidence type="ECO:0000256" key="3">
    <source>
        <dbReference type="ARBA" id="ARBA00023125"/>
    </source>
</evidence>
<organism evidence="5 6">
    <name type="scientific">Rodentibacter caecimuris</name>
    <dbReference type="NCBI Taxonomy" id="1796644"/>
    <lineage>
        <taxon>Bacteria</taxon>
        <taxon>Pseudomonadati</taxon>
        <taxon>Pseudomonadota</taxon>
        <taxon>Gammaproteobacteria</taxon>
        <taxon>Pasteurellales</taxon>
        <taxon>Pasteurellaceae</taxon>
        <taxon>Rodentibacter</taxon>
    </lineage>
</organism>
<dbReference type="Proteomes" id="UP000188820">
    <property type="component" value="Unassembled WGS sequence"/>
</dbReference>
<evidence type="ECO:0000256" key="2">
    <source>
        <dbReference type="ARBA" id="ARBA00022705"/>
    </source>
</evidence>
<dbReference type="Pfam" id="PF22657">
    <property type="entry name" value="SSB_1"/>
    <property type="match status" value="1"/>
</dbReference>
<comment type="similarity">
    <text evidence="4">Belongs to the PriB family.</text>
</comment>
<dbReference type="NCBIfam" id="TIGR04418">
    <property type="entry name" value="PriB_gamma"/>
    <property type="match status" value="1"/>
</dbReference>
<sequence>MLKSNSKIDNRFSIIGIVYQVGKRNKSPSGIEHFQFWLKHRSEQKENNLLRSAQLEMAVQVSGNQLIEKTQGITVGSRLLVAGFITSHKSLNGLNQLVLHAEQIEFID</sequence>
<dbReference type="EMBL" id="MLAA01000012">
    <property type="protein sequence ID" value="OOF70377.1"/>
    <property type="molecule type" value="Genomic_DNA"/>
</dbReference>
<dbReference type="InterPro" id="IPR012340">
    <property type="entry name" value="NA-bd_OB-fold"/>
</dbReference>